<dbReference type="Proteomes" id="UP001054945">
    <property type="component" value="Unassembled WGS sequence"/>
</dbReference>
<keyword evidence="2" id="KW-0812">Transmembrane</keyword>
<keyword evidence="2" id="KW-1133">Transmembrane helix</keyword>
<reference evidence="3 4" key="1">
    <citation type="submission" date="2021-06" db="EMBL/GenBank/DDBJ databases">
        <title>Caerostris extrusa draft genome.</title>
        <authorList>
            <person name="Kono N."/>
            <person name="Arakawa K."/>
        </authorList>
    </citation>
    <scope>NUCLEOTIDE SEQUENCE [LARGE SCALE GENOMIC DNA]</scope>
</reference>
<evidence type="ECO:0000256" key="2">
    <source>
        <dbReference type="SAM" id="Phobius"/>
    </source>
</evidence>
<comment type="caution">
    <text evidence="3">The sequence shown here is derived from an EMBL/GenBank/DDBJ whole genome shotgun (WGS) entry which is preliminary data.</text>
</comment>
<evidence type="ECO:0000256" key="1">
    <source>
        <dbReference type="SAM" id="MobiDB-lite"/>
    </source>
</evidence>
<protein>
    <submittedName>
        <fullName evidence="3">Uncharacterized protein</fullName>
    </submittedName>
</protein>
<keyword evidence="2" id="KW-0472">Membrane</keyword>
<feature type="transmembrane region" description="Helical" evidence="2">
    <location>
        <begin position="158"/>
        <end position="181"/>
    </location>
</feature>
<gene>
    <name evidence="3" type="ORF">CEXT_706151</name>
</gene>
<keyword evidence="4" id="KW-1185">Reference proteome</keyword>
<evidence type="ECO:0000313" key="3">
    <source>
        <dbReference type="EMBL" id="GIY92819.1"/>
    </source>
</evidence>
<accession>A0AAV4XFK3</accession>
<dbReference type="EMBL" id="BPLR01000200">
    <property type="protein sequence ID" value="GIY92819.1"/>
    <property type="molecule type" value="Genomic_DNA"/>
</dbReference>
<evidence type="ECO:0000313" key="4">
    <source>
        <dbReference type="Proteomes" id="UP001054945"/>
    </source>
</evidence>
<name>A0AAV4XFK3_CAEEX</name>
<organism evidence="3 4">
    <name type="scientific">Caerostris extrusa</name>
    <name type="common">Bark spider</name>
    <name type="synonym">Caerostris bankana</name>
    <dbReference type="NCBI Taxonomy" id="172846"/>
    <lineage>
        <taxon>Eukaryota</taxon>
        <taxon>Metazoa</taxon>
        <taxon>Ecdysozoa</taxon>
        <taxon>Arthropoda</taxon>
        <taxon>Chelicerata</taxon>
        <taxon>Arachnida</taxon>
        <taxon>Araneae</taxon>
        <taxon>Araneomorphae</taxon>
        <taxon>Entelegynae</taxon>
        <taxon>Araneoidea</taxon>
        <taxon>Araneidae</taxon>
        <taxon>Caerostris</taxon>
    </lineage>
</organism>
<dbReference type="AlphaFoldDB" id="A0AAV4XFK3"/>
<proteinExistence type="predicted"/>
<sequence>MTMDSRMTHDRDDGDHAGGLRALRVFEQEPHLLLELLLRQGLLLLLDETLVLPELVEGHLPQLVELDLLGEHVRGTLTGLRRRPRSGSSREWRRSWAGCGRRSTRCAGGRSTGSGGGVAQQAVRELVERPKLGLEPEAGDVDHHPLAEVVVVRDGLEVAGAGALGLAGLLLGLLLVCRRAAQLLAAQLRKRPGGGEEEEESVRDASVAFLGGGAQRVPPRPQHGVTPHFFGEL</sequence>
<feature type="region of interest" description="Disordered" evidence="1">
    <location>
        <begin position="212"/>
        <end position="233"/>
    </location>
</feature>